<keyword evidence="3" id="KW-1185">Reference proteome</keyword>
<dbReference type="OrthoDB" id="4965171at2759"/>
<evidence type="ECO:0000256" key="1">
    <source>
        <dbReference type="SAM" id="SignalP"/>
    </source>
</evidence>
<reference evidence="2 3" key="1">
    <citation type="journal article" date="2018" name="PLoS Pathog.">
        <title>Evolution of structural diversity of trichothecenes, a family of toxins produced by plant pathogenic and entomopathogenic fungi.</title>
        <authorList>
            <person name="Proctor R.H."/>
            <person name="McCormick S.P."/>
            <person name="Kim H.S."/>
            <person name="Cardoza R.E."/>
            <person name="Stanley A.M."/>
            <person name="Lindo L."/>
            <person name="Kelly A."/>
            <person name="Brown D.W."/>
            <person name="Lee T."/>
            <person name="Vaughan M.M."/>
            <person name="Alexander N.J."/>
            <person name="Busman M."/>
            <person name="Gutierrez S."/>
        </authorList>
    </citation>
    <scope>NUCLEOTIDE SEQUENCE [LARGE SCALE GENOMIC DNA]</scope>
    <source>
        <strain evidence="2 3">NRRL 20695</strain>
    </source>
</reference>
<evidence type="ECO:0000313" key="2">
    <source>
        <dbReference type="EMBL" id="RGP78338.1"/>
    </source>
</evidence>
<proteinExistence type="predicted"/>
<feature type="chain" id="PRO_5017397991" evidence="1">
    <location>
        <begin position="21"/>
        <end position="118"/>
    </location>
</feature>
<dbReference type="AlphaFoldDB" id="A0A395T0V4"/>
<gene>
    <name evidence="2" type="ORF">FLONG3_3474</name>
</gene>
<evidence type="ECO:0000313" key="3">
    <source>
        <dbReference type="Proteomes" id="UP000266234"/>
    </source>
</evidence>
<protein>
    <submittedName>
        <fullName evidence="2">Uncharacterized protein</fullName>
    </submittedName>
</protein>
<organism evidence="2 3">
    <name type="scientific">Fusarium longipes</name>
    <dbReference type="NCBI Taxonomy" id="694270"/>
    <lineage>
        <taxon>Eukaryota</taxon>
        <taxon>Fungi</taxon>
        <taxon>Dikarya</taxon>
        <taxon>Ascomycota</taxon>
        <taxon>Pezizomycotina</taxon>
        <taxon>Sordariomycetes</taxon>
        <taxon>Hypocreomycetidae</taxon>
        <taxon>Hypocreales</taxon>
        <taxon>Nectriaceae</taxon>
        <taxon>Fusarium</taxon>
    </lineage>
</organism>
<feature type="signal peptide" evidence="1">
    <location>
        <begin position="1"/>
        <end position="20"/>
    </location>
</feature>
<sequence>MKFNLAFQLILLAFHLLATGRPQLTSKKDVRLTIKHYPHRDYCEWEWKAIKVNFPHGLCYRLPRDYMNIKHVSKGCNATIYKDKFCTKGAKRIYKDDPYTTLCTDIREYDSINVICDE</sequence>
<name>A0A395T0V4_9HYPO</name>
<dbReference type="EMBL" id="PXOG01000070">
    <property type="protein sequence ID" value="RGP78338.1"/>
    <property type="molecule type" value="Genomic_DNA"/>
</dbReference>
<accession>A0A395T0V4</accession>
<keyword evidence="1" id="KW-0732">Signal</keyword>
<comment type="caution">
    <text evidence="2">The sequence shown here is derived from an EMBL/GenBank/DDBJ whole genome shotgun (WGS) entry which is preliminary data.</text>
</comment>
<dbReference type="Proteomes" id="UP000266234">
    <property type="component" value="Unassembled WGS sequence"/>
</dbReference>